<dbReference type="Proteomes" id="UP000011131">
    <property type="component" value="Chromosome"/>
</dbReference>
<dbReference type="STRING" id="1278073.MYSTI_04588"/>
<gene>
    <name evidence="2" type="ordered locus">MYSTI_04588</name>
</gene>
<keyword evidence="2" id="KW-0808">Transferase</keyword>
<dbReference type="KEGG" id="msd:MYSTI_04588"/>
<dbReference type="PANTHER" id="PTHR43792">
    <property type="entry name" value="GNAT FAMILY, PUTATIVE (AFU_ORTHOLOGUE AFUA_3G00765)-RELATED-RELATED"/>
    <property type="match status" value="1"/>
</dbReference>
<dbReference type="SUPFAM" id="SSF55729">
    <property type="entry name" value="Acyl-CoA N-acyltransferases (Nat)"/>
    <property type="match status" value="1"/>
</dbReference>
<keyword evidence="3" id="KW-1185">Reference proteome</keyword>
<proteinExistence type="predicted"/>
<evidence type="ECO:0000313" key="2">
    <source>
        <dbReference type="EMBL" id="AGC45880.1"/>
    </source>
</evidence>
<dbReference type="Pfam" id="PF13302">
    <property type="entry name" value="Acetyltransf_3"/>
    <property type="match status" value="1"/>
</dbReference>
<reference evidence="2 3" key="1">
    <citation type="journal article" date="2013" name="Genome Announc.">
        <title>Complete genome sequence of Myxococcus stipitatus strain DSM 14675, a fruiting myxobacterium.</title>
        <authorList>
            <person name="Huntley S."/>
            <person name="Kneip S."/>
            <person name="Treuner-Lange A."/>
            <person name="Sogaard-Andersen L."/>
        </authorList>
    </citation>
    <scope>NUCLEOTIDE SEQUENCE [LARGE SCALE GENOMIC DNA]</scope>
    <source>
        <strain evidence="3">DSM 14675 / JCM 12634 / Mx s8</strain>
    </source>
</reference>
<dbReference type="PROSITE" id="PS51186">
    <property type="entry name" value="GNAT"/>
    <property type="match status" value="1"/>
</dbReference>
<dbReference type="InterPro" id="IPR016181">
    <property type="entry name" value="Acyl_CoA_acyltransferase"/>
</dbReference>
<dbReference type="eggNOG" id="COG1670">
    <property type="taxonomic scope" value="Bacteria"/>
</dbReference>
<accession>L7UDC9</accession>
<dbReference type="PANTHER" id="PTHR43792:SF1">
    <property type="entry name" value="N-ACETYLTRANSFERASE DOMAIN-CONTAINING PROTEIN"/>
    <property type="match status" value="1"/>
</dbReference>
<dbReference type="RefSeq" id="WP_015350140.1">
    <property type="nucleotide sequence ID" value="NC_020126.1"/>
</dbReference>
<feature type="domain" description="N-acetyltransferase" evidence="1">
    <location>
        <begin position="9"/>
        <end position="169"/>
    </location>
</feature>
<dbReference type="Gene3D" id="3.40.630.30">
    <property type="match status" value="1"/>
</dbReference>
<protein>
    <submittedName>
        <fullName evidence="2">Acetyltransferase</fullName>
    </submittedName>
</protein>
<sequence>MKVLETERLVLRKIVREDAPFILGLLNEPSWLRFIGDRGVRTLEGAEDYITNVPQAQYARHGFGLYLVERKSDGVPLGMSGLLKRDSLEHVDIGYALMPAFWGQGYALEMVSAVLSQGRRDYGLKRIAAIVSNDNAASIKVLEKLGFQFERHIVMPGATEEISLFLTRE</sequence>
<dbReference type="InterPro" id="IPR000182">
    <property type="entry name" value="GNAT_dom"/>
</dbReference>
<evidence type="ECO:0000259" key="1">
    <source>
        <dbReference type="PROSITE" id="PS51186"/>
    </source>
</evidence>
<dbReference type="EMBL" id="CP004025">
    <property type="protein sequence ID" value="AGC45880.1"/>
    <property type="molecule type" value="Genomic_DNA"/>
</dbReference>
<dbReference type="PATRIC" id="fig|1278073.3.peg.4656"/>
<dbReference type="OrthoDB" id="6293260at2"/>
<name>L7UDC9_MYXSD</name>
<evidence type="ECO:0000313" key="3">
    <source>
        <dbReference type="Proteomes" id="UP000011131"/>
    </source>
</evidence>
<organism evidence="2 3">
    <name type="scientific">Myxococcus stipitatus (strain DSM 14675 / JCM 12634 / Mx s8)</name>
    <dbReference type="NCBI Taxonomy" id="1278073"/>
    <lineage>
        <taxon>Bacteria</taxon>
        <taxon>Pseudomonadati</taxon>
        <taxon>Myxococcota</taxon>
        <taxon>Myxococcia</taxon>
        <taxon>Myxococcales</taxon>
        <taxon>Cystobacterineae</taxon>
        <taxon>Myxococcaceae</taxon>
        <taxon>Myxococcus</taxon>
    </lineage>
</organism>
<dbReference type="AlphaFoldDB" id="L7UDC9"/>
<dbReference type="GO" id="GO:0016747">
    <property type="term" value="F:acyltransferase activity, transferring groups other than amino-acyl groups"/>
    <property type="evidence" value="ECO:0007669"/>
    <property type="project" value="InterPro"/>
</dbReference>
<dbReference type="InterPro" id="IPR051531">
    <property type="entry name" value="N-acetyltransferase"/>
</dbReference>
<dbReference type="HOGENOM" id="CLU_013985_3_1_7"/>